<gene>
    <name evidence="2" type="ORF">PENTCL1PPCAC_21648</name>
</gene>
<feature type="non-terminal residue" evidence="2">
    <location>
        <position position="1"/>
    </location>
</feature>
<feature type="non-terminal residue" evidence="2">
    <location>
        <position position="106"/>
    </location>
</feature>
<dbReference type="AlphaFoldDB" id="A0AAV5TZ24"/>
<dbReference type="Gene3D" id="3.40.390.10">
    <property type="entry name" value="Collagenase (Catalytic Domain)"/>
    <property type="match status" value="1"/>
</dbReference>
<dbReference type="EMBL" id="BTSX01000005">
    <property type="protein sequence ID" value="GMS99473.1"/>
    <property type="molecule type" value="Genomic_DNA"/>
</dbReference>
<comment type="caution">
    <text evidence="2">The sequence shown here is derived from an EMBL/GenBank/DDBJ whole genome shotgun (WGS) entry which is preliminary data.</text>
</comment>
<dbReference type="GO" id="GO:0004222">
    <property type="term" value="F:metalloendopeptidase activity"/>
    <property type="evidence" value="ECO:0007669"/>
    <property type="project" value="InterPro"/>
</dbReference>
<evidence type="ECO:0000313" key="2">
    <source>
        <dbReference type="EMBL" id="GMS99473.1"/>
    </source>
</evidence>
<accession>A0AAV5TZ24</accession>
<evidence type="ECO:0000313" key="3">
    <source>
        <dbReference type="Proteomes" id="UP001432027"/>
    </source>
</evidence>
<proteinExistence type="predicted"/>
<protein>
    <recommendedName>
        <fullName evidence="1">Peptidase M13 C-terminal domain-containing protein</fullName>
    </recommendedName>
</protein>
<dbReference type="Pfam" id="PF01431">
    <property type="entry name" value="Peptidase_M13"/>
    <property type="match status" value="1"/>
</dbReference>
<organism evidence="2 3">
    <name type="scientific">Pristionchus entomophagus</name>
    <dbReference type="NCBI Taxonomy" id="358040"/>
    <lineage>
        <taxon>Eukaryota</taxon>
        <taxon>Metazoa</taxon>
        <taxon>Ecdysozoa</taxon>
        <taxon>Nematoda</taxon>
        <taxon>Chromadorea</taxon>
        <taxon>Rhabditida</taxon>
        <taxon>Rhabditina</taxon>
        <taxon>Diplogasteromorpha</taxon>
        <taxon>Diplogasteroidea</taxon>
        <taxon>Neodiplogasteridae</taxon>
        <taxon>Pristionchus</taxon>
    </lineage>
</organism>
<dbReference type="GO" id="GO:0006508">
    <property type="term" value="P:proteolysis"/>
    <property type="evidence" value="ECO:0007669"/>
    <property type="project" value="InterPro"/>
</dbReference>
<reference evidence="2" key="1">
    <citation type="submission" date="2023-10" db="EMBL/GenBank/DDBJ databases">
        <title>Genome assembly of Pristionchus species.</title>
        <authorList>
            <person name="Yoshida K."/>
            <person name="Sommer R.J."/>
        </authorList>
    </citation>
    <scope>NUCLEOTIDE SEQUENCE</scope>
    <source>
        <strain evidence="2">RS0144</strain>
    </source>
</reference>
<evidence type="ECO:0000259" key="1">
    <source>
        <dbReference type="Pfam" id="PF01431"/>
    </source>
</evidence>
<dbReference type="InterPro" id="IPR024079">
    <property type="entry name" value="MetalloPept_cat_dom_sf"/>
</dbReference>
<dbReference type="InterPro" id="IPR018497">
    <property type="entry name" value="Peptidase_M13_C"/>
</dbReference>
<sequence>NNILVLATTFYPTLVNSSEATKMAFAGDILGHEMYHSFVTNDVRNRSEAFDNEIDCMMQHYSRTCELFADGECNSGELTFPDDGSDLEGWRAGYALLKMKFPERQL</sequence>
<dbReference type="Proteomes" id="UP001432027">
    <property type="component" value="Unassembled WGS sequence"/>
</dbReference>
<feature type="domain" description="Peptidase M13 C-terminal" evidence="1">
    <location>
        <begin position="7"/>
        <end position="98"/>
    </location>
</feature>
<keyword evidence="3" id="KW-1185">Reference proteome</keyword>
<dbReference type="SUPFAM" id="SSF55486">
    <property type="entry name" value="Metalloproteases ('zincins'), catalytic domain"/>
    <property type="match status" value="1"/>
</dbReference>
<name>A0AAV5TZ24_9BILA</name>